<feature type="signal peptide" evidence="1">
    <location>
        <begin position="1"/>
        <end position="16"/>
    </location>
</feature>
<sequence length="37" mass="4169">MILLVMVLFRVSPWFGFSCLPCDPPNIKSFLLEGNIA</sequence>
<organism evidence="2 3">
    <name type="scientific">Setaria viridis</name>
    <name type="common">Green bristlegrass</name>
    <name type="synonym">Setaria italica subsp. viridis</name>
    <dbReference type="NCBI Taxonomy" id="4556"/>
    <lineage>
        <taxon>Eukaryota</taxon>
        <taxon>Viridiplantae</taxon>
        <taxon>Streptophyta</taxon>
        <taxon>Embryophyta</taxon>
        <taxon>Tracheophyta</taxon>
        <taxon>Spermatophyta</taxon>
        <taxon>Magnoliopsida</taxon>
        <taxon>Liliopsida</taxon>
        <taxon>Poales</taxon>
        <taxon>Poaceae</taxon>
        <taxon>PACMAD clade</taxon>
        <taxon>Panicoideae</taxon>
        <taxon>Panicodae</taxon>
        <taxon>Paniceae</taxon>
        <taxon>Cenchrinae</taxon>
        <taxon>Setaria</taxon>
    </lineage>
</organism>
<feature type="chain" id="PRO_5020856565" evidence="1">
    <location>
        <begin position="17"/>
        <end position="37"/>
    </location>
</feature>
<evidence type="ECO:0000256" key="1">
    <source>
        <dbReference type="SAM" id="SignalP"/>
    </source>
</evidence>
<dbReference type="EMBL" id="CM016560">
    <property type="protein sequence ID" value="TKV94055.1"/>
    <property type="molecule type" value="Genomic_DNA"/>
</dbReference>
<dbReference type="AlphaFoldDB" id="A0A4V6D1B7"/>
<dbReference type="Gramene" id="TKV94055">
    <property type="protein sequence ID" value="TKV94055"/>
    <property type="gene ID" value="SEVIR_9G268650v2"/>
</dbReference>
<dbReference type="Proteomes" id="UP000298652">
    <property type="component" value="Chromosome 9"/>
</dbReference>
<name>A0A4V6D1B7_SETVI</name>
<keyword evidence="3" id="KW-1185">Reference proteome</keyword>
<accession>A0A4V6D1B7</accession>
<gene>
    <name evidence="2" type="ORF">SEVIR_9G268650v2</name>
</gene>
<proteinExistence type="predicted"/>
<reference evidence="2" key="1">
    <citation type="submission" date="2019-03" db="EMBL/GenBank/DDBJ databases">
        <title>WGS assembly of Setaria viridis.</title>
        <authorList>
            <person name="Huang P."/>
            <person name="Jenkins J."/>
            <person name="Grimwood J."/>
            <person name="Barry K."/>
            <person name="Healey A."/>
            <person name="Mamidi S."/>
            <person name="Sreedasyam A."/>
            <person name="Shu S."/>
            <person name="Feldman M."/>
            <person name="Wu J."/>
            <person name="Yu Y."/>
            <person name="Chen C."/>
            <person name="Johnson J."/>
            <person name="Rokhsar D."/>
            <person name="Baxter I."/>
            <person name="Schmutz J."/>
            <person name="Brutnell T."/>
            <person name="Kellogg E."/>
        </authorList>
    </citation>
    <scope>NUCLEOTIDE SEQUENCE [LARGE SCALE GENOMIC DNA]</scope>
</reference>
<evidence type="ECO:0000313" key="3">
    <source>
        <dbReference type="Proteomes" id="UP000298652"/>
    </source>
</evidence>
<protein>
    <submittedName>
        <fullName evidence="2">Uncharacterized protein</fullName>
    </submittedName>
</protein>
<evidence type="ECO:0000313" key="2">
    <source>
        <dbReference type="EMBL" id="TKV94055.1"/>
    </source>
</evidence>
<keyword evidence="1" id="KW-0732">Signal</keyword>